<keyword evidence="1" id="KW-0812">Transmembrane</keyword>
<dbReference type="PANTHER" id="PTHR35902:SF3">
    <property type="entry name" value="NPCBM-ASSOCIATED, NEW3 DOMAIN OF ALPHA-GALACTOSIDASE"/>
    <property type="match status" value="1"/>
</dbReference>
<dbReference type="KEGG" id="hhb:Hhub_1239"/>
<proteinExistence type="predicted"/>
<dbReference type="InterPro" id="IPR013783">
    <property type="entry name" value="Ig-like_fold"/>
</dbReference>
<dbReference type="EMBL" id="LN831302">
    <property type="protein sequence ID" value="CQH46554.1"/>
    <property type="molecule type" value="Genomic_DNA"/>
</dbReference>
<evidence type="ECO:0008006" key="4">
    <source>
        <dbReference type="Google" id="ProtNLM"/>
    </source>
</evidence>
<sequence length="541" mass="56928">MNSNYSTTILVVALVLASVAIAGVPGAVSAQESGEVIGQPDISFATATGEVSAGTADELSIAITNRGSIDKGGPSQYENRVTTARGMTMSLDDSNVPIDVQAGELSIGNVPTGSSQTTVPIEIAEDAASGTYKIPVEYEYQFSRVVDYDAYGTDYSDFTRTRTGSITVAVTDDARFEVVDITGTAQIGDDSDVSMTLRNTGAEIARGATVGATSRSNALTFDSGGPSATSYVGDWESGETRNVSYGISLAPDATQRGYTLDLTVEYQDANGISQSSEPMTAGVEAIDEQAFAFSDVDTSLRVGEDGEITGTVTNQGPQSAKSVVVRYADESATMVPIEESVAVGSLDAGESASFRLPIEVTSSAEASPNLIDFAVNYRNADGDRRAYDKLDVRADVAPERDQFTVELAEQTIETGGSRTIAVDVTNNLNETVTDIEARLFADDPLDTGDADTGYVESMEPGETVTVSFELTAASSATPDKTYPISFDFRYDDQRGNSQLTDTMRVPINVVESSGGGLPMPLIIGAVVLIGGAAAVLWYRRQ</sequence>
<organism evidence="2 3">
    <name type="scientific">Halobacterium hubeiense</name>
    <dbReference type="NCBI Taxonomy" id="1407499"/>
    <lineage>
        <taxon>Archaea</taxon>
        <taxon>Methanobacteriati</taxon>
        <taxon>Methanobacteriota</taxon>
        <taxon>Stenosarchaea group</taxon>
        <taxon>Halobacteria</taxon>
        <taxon>Halobacteriales</taxon>
        <taxon>Halobacteriaceae</taxon>
        <taxon>Halobacterium</taxon>
    </lineage>
</organism>
<feature type="transmembrane region" description="Helical" evidence="1">
    <location>
        <begin position="517"/>
        <end position="538"/>
    </location>
</feature>
<keyword evidence="3" id="KW-1185">Reference proteome</keyword>
<dbReference type="Gene3D" id="2.60.40.10">
    <property type="entry name" value="Immunoglobulins"/>
    <property type="match status" value="2"/>
</dbReference>
<keyword evidence="1" id="KW-1133">Transmembrane helix</keyword>
<dbReference type="Proteomes" id="UP000066737">
    <property type="component" value="Chromosome I"/>
</dbReference>
<name>A0A0U5H1Y7_9EURY</name>
<evidence type="ECO:0000313" key="2">
    <source>
        <dbReference type="EMBL" id="CQH46554.1"/>
    </source>
</evidence>
<dbReference type="STRING" id="1407499.HHUB_1239"/>
<accession>A0A0U5H1Y7</accession>
<dbReference type="RefSeq" id="WP_059055405.1">
    <property type="nucleotide sequence ID" value="NZ_LN831302.1"/>
</dbReference>
<reference evidence="3" key="1">
    <citation type="journal article" date="2016" name="Environ. Microbiol.">
        <title>The complete genome of a viable archaeum isolated from 123-million-year-old rock salt.</title>
        <authorList>
            <person name="Jaakkola S.T."/>
            <person name="Pfeiffer F."/>
            <person name="Ravantti J.J."/>
            <person name="Guo Q."/>
            <person name="Liu Y."/>
            <person name="Chen X."/>
            <person name="Ma H."/>
            <person name="Yang C."/>
            <person name="Oksanen H.M."/>
            <person name="Bamford D.H."/>
        </authorList>
    </citation>
    <scope>NUCLEOTIDE SEQUENCE</scope>
    <source>
        <strain evidence="3">JI20-1</strain>
    </source>
</reference>
<evidence type="ECO:0000313" key="3">
    <source>
        <dbReference type="Proteomes" id="UP000066737"/>
    </source>
</evidence>
<keyword evidence="1" id="KW-0472">Membrane</keyword>
<protein>
    <recommendedName>
        <fullName evidence="4">Exo-alpha-sialidase</fullName>
    </recommendedName>
</protein>
<dbReference type="GeneID" id="91108706"/>
<evidence type="ECO:0000256" key="1">
    <source>
        <dbReference type="SAM" id="Phobius"/>
    </source>
</evidence>
<dbReference type="AlphaFoldDB" id="A0A0U5H1Y7"/>
<dbReference type="PANTHER" id="PTHR35902">
    <property type="entry name" value="S-LAYER DOMAIN-LIKE PROTEIN-RELATED"/>
    <property type="match status" value="1"/>
</dbReference>
<gene>
    <name evidence="2" type="ORF">HHUB_1239</name>
</gene>